<dbReference type="RefSeq" id="WP_097318847.1">
    <property type="nucleotide sequence ID" value="NZ_OBDY01000002.1"/>
</dbReference>
<sequence>MNKVTRKITMTGVALAAGLTMGVTPAAVALAGPAQGGAAAQASDHKSPRGERLVGFYRTQSQCFKVGRIGQFHDKWDRFDCDRVQRGFKRGWVALKVTKDVRGQHHGHGPNRPHGHR</sequence>
<keyword evidence="3" id="KW-1185">Reference proteome</keyword>
<dbReference type="OrthoDB" id="3298876at2"/>
<organism evidence="2 3">
    <name type="scientific">Paractinoplanes atraurantiacus</name>
    <dbReference type="NCBI Taxonomy" id="1036182"/>
    <lineage>
        <taxon>Bacteria</taxon>
        <taxon>Bacillati</taxon>
        <taxon>Actinomycetota</taxon>
        <taxon>Actinomycetes</taxon>
        <taxon>Micromonosporales</taxon>
        <taxon>Micromonosporaceae</taxon>
        <taxon>Paractinoplanes</taxon>
    </lineage>
</organism>
<keyword evidence="1" id="KW-0732">Signal</keyword>
<accession>A0A285GJ25</accession>
<feature type="signal peptide" evidence="1">
    <location>
        <begin position="1"/>
        <end position="26"/>
    </location>
</feature>
<proteinExistence type="predicted"/>
<reference evidence="2 3" key="1">
    <citation type="submission" date="2017-09" db="EMBL/GenBank/DDBJ databases">
        <authorList>
            <person name="Ehlers B."/>
            <person name="Leendertz F.H."/>
        </authorList>
    </citation>
    <scope>NUCLEOTIDE SEQUENCE [LARGE SCALE GENOMIC DNA]</scope>
    <source>
        <strain evidence="2 3">CGMCC 4.6857</strain>
    </source>
</reference>
<dbReference type="EMBL" id="OBDY01000002">
    <property type="protein sequence ID" value="SNY23592.1"/>
    <property type="molecule type" value="Genomic_DNA"/>
</dbReference>
<gene>
    <name evidence="2" type="ORF">SAMN05421748_10265</name>
</gene>
<evidence type="ECO:0000313" key="2">
    <source>
        <dbReference type="EMBL" id="SNY23592.1"/>
    </source>
</evidence>
<dbReference type="AlphaFoldDB" id="A0A285GJ25"/>
<name>A0A285GJ25_9ACTN</name>
<dbReference type="Proteomes" id="UP000219612">
    <property type="component" value="Unassembled WGS sequence"/>
</dbReference>
<evidence type="ECO:0000256" key="1">
    <source>
        <dbReference type="SAM" id="SignalP"/>
    </source>
</evidence>
<feature type="chain" id="PRO_5012176616" evidence="1">
    <location>
        <begin position="27"/>
        <end position="117"/>
    </location>
</feature>
<evidence type="ECO:0000313" key="3">
    <source>
        <dbReference type="Proteomes" id="UP000219612"/>
    </source>
</evidence>
<protein>
    <submittedName>
        <fullName evidence="2">Uncharacterized protein</fullName>
    </submittedName>
</protein>